<keyword evidence="5" id="KW-0472">Membrane</keyword>
<evidence type="ECO:0000256" key="4">
    <source>
        <dbReference type="ARBA" id="ARBA00022989"/>
    </source>
</evidence>
<dbReference type="OrthoDB" id="408954at2759"/>
<comment type="caution">
    <text evidence="7">The sequence shown here is derived from an EMBL/GenBank/DDBJ whole genome shotgun (WGS) entry which is preliminary data.</text>
</comment>
<evidence type="ECO:0000313" key="8">
    <source>
        <dbReference type="Proteomes" id="UP000650467"/>
    </source>
</evidence>
<dbReference type="InterPro" id="IPR050307">
    <property type="entry name" value="Sterol_Desaturase_Related"/>
</dbReference>
<dbReference type="GO" id="GO:0016020">
    <property type="term" value="C:membrane"/>
    <property type="evidence" value="ECO:0007669"/>
    <property type="project" value="UniProtKB-SubCell"/>
</dbReference>
<name>A0A835T065_CHLIN</name>
<dbReference type="GO" id="GO:0005506">
    <property type="term" value="F:iron ion binding"/>
    <property type="evidence" value="ECO:0007669"/>
    <property type="project" value="InterPro"/>
</dbReference>
<organism evidence="7 8">
    <name type="scientific">Chlamydomonas incerta</name>
    <dbReference type="NCBI Taxonomy" id="51695"/>
    <lineage>
        <taxon>Eukaryota</taxon>
        <taxon>Viridiplantae</taxon>
        <taxon>Chlorophyta</taxon>
        <taxon>core chlorophytes</taxon>
        <taxon>Chlorophyceae</taxon>
        <taxon>CS clade</taxon>
        <taxon>Chlamydomonadales</taxon>
        <taxon>Chlamydomonadaceae</taxon>
        <taxon>Chlamydomonas</taxon>
    </lineage>
</organism>
<evidence type="ECO:0000256" key="1">
    <source>
        <dbReference type="ARBA" id="ARBA00004370"/>
    </source>
</evidence>
<comment type="subcellular location">
    <subcellularLocation>
        <location evidence="1">Membrane</location>
    </subcellularLocation>
</comment>
<sequence>MASLLSQWASNAQDLFAHRLRPGHMEFAMLVYQPLAYWLVAGFYDILDTLKLPLTERYKVVRRDPGRPNAITRRQVIIRVLLQQAIQIALNLVLFVVDKDMCAVGPAGPQPLAMRVSRFVLGMYIMDTWQYWIHRWVHVNTFLYKHLHSVHHTLNIPYAYGALYNSILEGFLLDTLGGVVSLYGAGLDCETSTALFVFGYIKTVLDHCNYRGPINPLHSLFPNCAAYHDVHHDVRGIKMNFSQPFFTHWDWILGTFMDPNGIHFTVEELKAQQDEKAKAQKAKKKQ</sequence>
<evidence type="ECO:0000259" key="6">
    <source>
        <dbReference type="Pfam" id="PF04116"/>
    </source>
</evidence>
<comment type="similarity">
    <text evidence="2">Belongs to the sterol desaturase family.</text>
</comment>
<keyword evidence="3" id="KW-0812">Transmembrane</keyword>
<protein>
    <recommendedName>
        <fullName evidence="6">Fatty acid hydroxylase domain-containing protein</fullName>
    </recommendedName>
</protein>
<dbReference type="EMBL" id="JAEHOC010000013">
    <property type="protein sequence ID" value="KAG2436418.1"/>
    <property type="molecule type" value="Genomic_DNA"/>
</dbReference>
<dbReference type="GO" id="GO:0008610">
    <property type="term" value="P:lipid biosynthetic process"/>
    <property type="evidence" value="ECO:0007669"/>
    <property type="project" value="InterPro"/>
</dbReference>
<reference evidence="7" key="1">
    <citation type="journal article" date="2020" name="bioRxiv">
        <title>Comparative genomics of Chlamydomonas.</title>
        <authorList>
            <person name="Craig R.J."/>
            <person name="Hasan A.R."/>
            <person name="Ness R.W."/>
            <person name="Keightley P.D."/>
        </authorList>
    </citation>
    <scope>NUCLEOTIDE SEQUENCE</scope>
    <source>
        <strain evidence="7">SAG 7.73</strain>
    </source>
</reference>
<dbReference type="AlphaFoldDB" id="A0A835T065"/>
<dbReference type="InterPro" id="IPR006694">
    <property type="entry name" value="Fatty_acid_hydroxylase"/>
</dbReference>
<evidence type="ECO:0000256" key="2">
    <source>
        <dbReference type="ARBA" id="ARBA00009324"/>
    </source>
</evidence>
<accession>A0A835T065</accession>
<dbReference type="Pfam" id="PF04116">
    <property type="entry name" value="FA_hydroxylase"/>
    <property type="match status" value="1"/>
</dbReference>
<evidence type="ECO:0000313" key="7">
    <source>
        <dbReference type="EMBL" id="KAG2436418.1"/>
    </source>
</evidence>
<proteinExistence type="inferred from homology"/>
<gene>
    <name evidence="7" type="ORF">HXX76_006722</name>
</gene>
<keyword evidence="8" id="KW-1185">Reference proteome</keyword>
<evidence type="ECO:0000256" key="5">
    <source>
        <dbReference type="ARBA" id="ARBA00023136"/>
    </source>
</evidence>
<dbReference type="PANTHER" id="PTHR11863">
    <property type="entry name" value="STEROL DESATURASE"/>
    <property type="match status" value="1"/>
</dbReference>
<evidence type="ECO:0000256" key="3">
    <source>
        <dbReference type="ARBA" id="ARBA00022692"/>
    </source>
</evidence>
<keyword evidence="4" id="KW-1133">Transmembrane helix</keyword>
<dbReference type="GO" id="GO:0016491">
    <property type="term" value="F:oxidoreductase activity"/>
    <property type="evidence" value="ECO:0007669"/>
    <property type="project" value="InterPro"/>
</dbReference>
<feature type="domain" description="Fatty acid hydroxylase" evidence="6">
    <location>
        <begin position="119"/>
        <end position="255"/>
    </location>
</feature>
<dbReference type="Proteomes" id="UP000650467">
    <property type="component" value="Unassembled WGS sequence"/>
</dbReference>